<sequence>MKLNNALRLVAGIMIIISVLLQSFHDPRWIWFTVFIALNLMQSAFTCWCPMITLLRKLGVKE</sequence>
<gene>
    <name evidence="3" type="ordered locus">PSHAa2835</name>
</gene>
<dbReference type="STRING" id="326442.PSHAa2835"/>
<dbReference type="InterPro" id="IPR021309">
    <property type="entry name" value="YgaP-like_TM"/>
</dbReference>
<dbReference type="PATRIC" id="fig|326442.8.peg.2733"/>
<keyword evidence="1" id="KW-0812">Transmembrane</keyword>
<organism evidence="3 4">
    <name type="scientific">Pseudoalteromonas translucida (strain TAC 125)</name>
    <dbReference type="NCBI Taxonomy" id="326442"/>
    <lineage>
        <taxon>Bacteria</taxon>
        <taxon>Pseudomonadati</taxon>
        <taxon>Pseudomonadota</taxon>
        <taxon>Gammaproteobacteria</taxon>
        <taxon>Alteromonadales</taxon>
        <taxon>Pseudoalteromonadaceae</taxon>
        <taxon>Pseudoalteromonas</taxon>
    </lineage>
</organism>
<reference evidence="3 4" key="1">
    <citation type="journal article" date="2005" name="Genome Res.">
        <title>Coping with cold: the genome of the versatile marine Antarctica bacterium Pseudoalteromonas haloplanktis TAC125.</title>
        <authorList>
            <person name="Medigue C."/>
            <person name="Krin E."/>
            <person name="Pascal G."/>
            <person name="Barbe V."/>
            <person name="Bernsel A."/>
            <person name="Bertin P."/>
            <person name="Cheung F."/>
            <person name="Cruveiller S."/>
            <person name="Damico S."/>
            <person name="Duilio A."/>
            <person name="Fang G."/>
            <person name="Feller G."/>
            <person name="Mangenot S."/>
            <person name="Marino G."/>
            <person name="Nilsson J."/>
            <person name="Parilli E."/>
            <person name="Rocha E."/>
            <person name="Rouy Z."/>
            <person name="Sekowska A."/>
            <person name="Tutino M.L."/>
            <person name="Vallenet D."/>
            <person name="von Heijne G."/>
            <person name="Danchin A."/>
        </authorList>
    </citation>
    <scope>NUCLEOTIDE SEQUENCE [LARGE SCALE GENOMIC DNA]</scope>
    <source>
        <strain evidence="4">TAC 125</strain>
    </source>
</reference>
<feature type="transmembrane region" description="Helical" evidence="1">
    <location>
        <begin position="30"/>
        <end position="55"/>
    </location>
</feature>
<dbReference type="eggNOG" id="ENOG5032YCZ">
    <property type="taxonomic scope" value="Bacteria"/>
</dbReference>
<accession>Q3IJN0</accession>
<dbReference type="BioCyc" id="PHAL326442:PSHA_RS13910-MONOMER"/>
<name>Q3IJN0_PSET1</name>
<proteinExistence type="predicted"/>
<keyword evidence="1" id="KW-1133">Transmembrane helix</keyword>
<evidence type="ECO:0000313" key="4">
    <source>
        <dbReference type="Proteomes" id="UP000006843"/>
    </source>
</evidence>
<evidence type="ECO:0000313" key="3">
    <source>
        <dbReference type="EMBL" id="CAI87872.1"/>
    </source>
</evidence>
<feature type="domain" description="Inner membrane protein YgaP-like transmembrane" evidence="2">
    <location>
        <begin position="3"/>
        <end position="56"/>
    </location>
</feature>
<dbReference type="Gene3D" id="6.10.140.1340">
    <property type="match status" value="1"/>
</dbReference>
<dbReference type="EMBL" id="CR954246">
    <property type="protein sequence ID" value="CAI87872.1"/>
    <property type="molecule type" value="Genomic_DNA"/>
</dbReference>
<feature type="transmembrane region" description="Helical" evidence="1">
    <location>
        <begin position="7"/>
        <end position="24"/>
    </location>
</feature>
<evidence type="ECO:0000259" key="2">
    <source>
        <dbReference type="Pfam" id="PF11127"/>
    </source>
</evidence>
<dbReference type="KEGG" id="pha:PSHAa2835"/>
<evidence type="ECO:0000256" key="1">
    <source>
        <dbReference type="SAM" id="Phobius"/>
    </source>
</evidence>
<dbReference type="Proteomes" id="UP000006843">
    <property type="component" value="Chromosome I"/>
</dbReference>
<keyword evidence="4" id="KW-1185">Reference proteome</keyword>
<protein>
    <recommendedName>
        <fullName evidence="2">Inner membrane protein YgaP-like transmembrane domain-containing protein</fullName>
    </recommendedName>
</protein>
<dbReference type="HOGENOM" id="CLU_190060_1_1_6"/>
<dbReference type="AlphaFoldDB" id="Q3IJN0"/>
<keyword evidence="1" id="KW-0472">Membrane</keyword>
<dbReference type="Pfam" id="PF11127">
    <property type="entry name" value="YgaP-like_TM"/>
    <property type="match status" value="1"/>
</dbReference>